<name>A0A078L845_CITKO</name>
<proteinExistence type="predicted"/>
<protein>
    <recommendedName>
        <fullName evidence="2">Morphogenetic protein</fullName>
    </recommendedName>
</protein>
<evidence type="ECO:0000313" key="1">
    <source>
        <dbReference type="EMBL" id="CDZ82905.1"/>
    </source>
</evidence>
<evidence type="ECO:0008006" key="2">
    <source>
        <dbReference type="Google" id="ProtNLM"/>
    </source>
</evidence>
<organism evidence="1">
    <name type="scientific">Citrobacter koseri</name>
    <name type="common">Citrobacter diversus</name>
    <dbReference type="NCBI Taxonomy" id="545"/>
    <lineage>
        <taxon>Bacteria</taxon>
        <taxon>Pseudomonadati</taxon>
        <taxon>Pseudomonadota</taxon>
        <taxon>Gammaproteobacteria</taxon>
        <taxon>Enterobacterales</taxon>
        <taxon>Enterobacteriaceae</taxon>
        <taxon>Citrobacter</taxon>
    </lineage>
</organism>
<reference evidence="1" key="1">
    <citation type="submission" date="2014-06" db="EMBL/GenBank/DDBJ databases">
        <authorList>
            <person name="Urmite Genomes Urmite Genomes"/>
        </authorList>
    </citation>
    <scope>NUCLEOTIDE SEQUENCE</scope>
</reference>
<sequence length="254" mass="28981">MIFNGEMVRAILDGRKTQTRRIMKVQPSDGFHPTHNGYYLDLNAHWYTPGVVDKNGYLQPAKKDVFGVADENEGYTCPFGAVGDRIWVRETWAQLGNEDGCPIDWNDNLVKGGGPEAARIYRASCEQKEGNYGLWSIPDDAYWKPHTDDLQYDGTWCPSIHMPRWASRLTLEITGVRVERLNSISQEDAQAEGMELTGWRPTYSDPDSGGEVWTPYDNFAQLWESIYGEESWKANPWVWVIEFKVVPNVQDNPA</sequence>
<dbReference type="EMBL" id="LK931336">
    <property type="protein sequence ID" value="CDZ82905.1"/>
    <property type="molecule type" value="Genomic_DNA"/>
</dbReference>
<accession>A0A078L845</accession>
<dbReference type="PATRIC" id="fig|545.12.peg.997"/>
<gene>
    <name evidence="1" type="ORF">BN1086_01000</name>
</gene>
<dbReference type="AlphaFoldDB" id="A0A078L845"/>